<dbReference type="SMART" id="SM00350">
    <property type="entry name" value="MCM"/>
    <property type="match status" value="1"/>
</dbReference>
<dbReference type="PROSITE" id="PS50051">
    <property type="entry name" value="MCM_2"/>
    <property type="match status" value="1"/>
</dbReference>
<dbReference type="GO" id="GO:0006279">
    <property type="term" value="P:premeiotic DNA replication"/>
    <property type="evidence" value="ECO:0007669"/>
    <property type="project" value="UniProtKB-ARBA"/>
</dbReference>
<evidence type="ECO:0000256" key="3">
    <source>
        <dbReference type="ARBA" id="ARBA00012551"/>
    </source>
</evidence>
<dbReference type="Gene3D" id="2.20.28.10">
    <property type="match status" value="1"/>
</dbReference>
<dbReference type="Pfam" id="PF21128">
    <property type="entry name" value="WHD_MCM4"/>
    <property type="match status" value="1"/>
</dbReference>
<dbReference type="EMBL" id="BLAL01000034">
    <property type="protein sequence ID" value="GES78064.1"/>
    <property type="molecule type" value="Genomic_DNA"/>
</dbReference>
<evidence type="ECO:0000256" key="5">
    <source>
        <dbReference type="ARBA" id="ARBA00022741"/>
    </source>
</evidence>
<keyword evidence="9 11" id="KW-0238">DNA-binding</keyword>
<gene>
    <name evidence="14" type="ORF">RCL2_000538600</name>
</gene>
<evidence type="ECO:0000256" key="12">
    <source>
        <dbReference type="SAM" id="MobiDB-lite"/>
    </source>
</evidence>
<evidence type="ECO:0000259" key="13">
    <source>
        <dbReference type="PROSITE" id="PS50051"/>
    </source>
</evidence>
<dbReference type="PANTHER" id="PTHR11630:SF66">
    <property type="entry name" value="DNA REPLICATION LICENSING FACTOR MCM4"/>
    <property type="match status" value="1"/>
</dbReference>
<dbReference type="Pfam" id="PF14551">
    <property type="entry name" value="MCM_N"/>
    <property type="match status" value="1"/>
</dbReference>
<evidence type="ECO:0000256" key="11">
    <source>
        <dbReference type="RuleBase" id="RU004070"/>
    </source>
</evidence>
<reference evidence="14" key="1">
    <citation type="submission" date="2019-10" db="EMBL/GenBank/DDBJ databases">
        <title>Conservation and host-specific expression of non-tandemly repeated heterogenous ribosome RNA gene in arbuscular mycorrhizal fungi.</title>
        <authorList>
            <person name="Maeda T."/>
            <person name="Kobayashi Y."/>
            <person name="Nakagawa T."/>
            <person name="Ezawa T."/>
            <person name="Yamaguchi K."/>
            <person name="Bino T."/>
            <person name="Nishimoto Y."/>
            <person name="Shigenobu S."/>
            <person name="Kawaguchi M."/>
        </authorList>
    </citation>
    <scope>NUCLEOTIDE SEQUENCE</scope>
    <source>
        <strain evidence="14">HR1</strain>
    </source>
</reference>
<dbReference type="FunFam" id="2.20.28.10:FF:000003">
    <property type="entry name" value="DNA helicase"/>
    <property type="match status" value="1"/>
</dbReference>
<feature type="compositionally biased region" description="Polar residues" evidence="12">
    <location>
        <begin position="49"/>
        <end position="59"/>
    </location>
</feature>
<dbReference type="InterPro" id="IPR012340">
    <property type="entry name" value="NA-bd_OB-fold"/>
</dbReference>
<dbReference type="Pfam" id="PF17207">
    <property type="entry name" value="MCM_OB"/>
    <property type="match status" value="1"/>
</dbReference>
<keyword evidence="6" id="KW-0378">Hydrolase</keyword>
<dbReference type="InterPro" id="IPR033762">
    <property type="entry name" value="MCM_OB"/>
</dbReference>
<comment type="caution">
    <text evidence="14">The sequence shown here is derived from an EMBL/GenBank/DDBJ whole genome shotgun (WGS) entry which is preliminary data.</text>
</comment>
<dbReference type="InterPro" id="IPR027925">
    <property type="entry name" value="MCM_N"/>
</dbReference>
<dbReference type="GO" id="GO:0005656">
    <property type="term" value="C:nuclear pre-replicative complex"/>
    <property type="evidence" value="ECO:0007669"/>
    <property type="project" value="UniProtKB-ARBA"/>
</dbReference>
<sequence length="1064" mass="121507">MSGSPNGNRSENNTPERERHSFLQTMSDAMLESPNRNGNENNTPEREQQLSLPQTVNDTTSESPNGSENGNNTPQIEQQQRRSLTQTISDAADSTRNFISNALGLRQEQDNISTPTHRRIEDYPNVHTPRNLLSPATVASSLATPRSILSPRTPRRSQISHDNTPRKSQTSTPRRRINTNPENLTENPDNDLLKEYYEGIKSGSATPRTPKRQQRRGDIHSARSAKRFIDLDIQEGNEDVTMLEAEEKITTDQIWGTTIKVEEVRKSFKKFLKEFKLSDQNHRSDEPFYIEYLKTIEKTEEFKFNLDTQHLLAFEDTHKLYYQIVRYPQEIIPILDYVVAQMYTELHEKEPKEDLRVRPYNLGISKNMRELNPSDIDQLVCIKGLLIRASPILPEMAVAFFRCSICDKSVEVEVDRGKIDEPSRCPRKQCNSSGTMVLIHNRSIFKDKQVCRLQETPDCIPDGQTPHTISLCLYDNLVDIARPGDKIELTAIYRSSPIRVNNRQRTIKSLFKTYLDVVHVRRSEKIHGNGDNDFTQIYHGLEDNKDENVQEGFSHDHFSRDQKRKQLTFTEADIQYFEELSKKPLLYETLAHSLAPSIFGMDDVKKGILLQLFGGTNKLFRKSGSPRFRGDINVLLVGDPGTSKSQMLQYVHKIVPRGIYTSGKGSSAVGLTAYVTRDPDTKQMVLESGALVLSDGGVCCIDEFDKMSDGTRAVLHEVMEQQTVSVAKAGIITTLNARTSILASANPIDSKYDPKKSIVRNIDLPPALMSRFDLIYLVLDKIDKHADWELATHLVSLYAEDSPFSAGINILSIETLAKYIHYSRIHYNPIIGNDEAHKALVDAYVSLRRLGQDPRSSEKIVTATTRQLESMIRLAEAHARMRLSNTVEIDDVNEAERLLREAIKLSALDPETGRIDLDLITTGHGSYERRLLTVMREEFQKMLSRRNITSINWKKALEEFNEQSDVKINEKQFETMVNSLEQEGIVRLAGSGNDREIVTLNEDDEQMLKLRKIVKSIRRTQLYLEELERLAIAANHTFKHPILDDIWLNEREWEKIEHLVTLLL</sequence>
<evidence type="ECO:0000256" key="2">
    <source>
        <dbReference type="ARBA" id="ARBA00008010"/>
    </source>
</evidence>
<proteinExistence type="inferred from homology"/>
<dbReference type="GO" id="GO:0016787">
    <property type="term" value="F:hydrolase activity"/>
    <property type="evidence" value="ECO:0007669"/>
    <property type="project" value="UniProtKB-KW"/>
</dbReference>
<dbReference type="Gene3D" id="1.10.10.10">
    <property type="entry name" value="Winged helix-like DNA-binding domain superfamily/Winged helix DNA-binding domain"/>
    <property type="match status" value="1"/>
</dbReference>
<name>A0A8H3QIM0_9GLOM</name>
<dbReference type="Proteomes" id="UP000615446">
    <property type="component" value="Unassembled WGS sequence"/>
</dbReference>
<dbReference type="InterPro" id="IPR018525">
    <property type="entry name" value="MCM_CS"/>
</dbReference>
<accession>A0A8H3QIM0</accession>
<dbReference type="GO" id="GO:0003697">
    <property type="term" value="F:single-stranded DNA binding"/>
    <property type="evidence" value="ECO:0007669"/>
    <property type="project" value="TreeGrafter"/>
</dbReference>
<dbReference type="FunFam" id="3.40.50.300:FF:000217">
    <property type="entry name" value="DNA helicase"/>
    <property type="match status" value="1"/>
</dbReference>
<dbReference type="GO" id="GO:0000727">
    <property type="term" value="P:double-strand break repair via break-induced replication"/>
    <property type="evidence" value="ECO:0007669"/>
    <property type="project" value="TreeGrafter"/>
</dbReference>
<dbReference type="InterPro" id="IPR031327">
    <property type="entry name" value="MCM"/>
</dbReference>
<keyword evidence="7" id="KW-0347">Helicase</keyword>
<organism evidence="14 15">
    <name type="scientific">Rhizophagus clarus</name>
    <dbReference type="NCBI Taxonomy" id="94130"/>
    <lineage>
        <taxon>Eukaryota</taxon>
        <taxon>Fungi</taxon>
        <taxon>Fungi incertae sedis</taxon>
        <taxon>Mucoromycota</taxon>
        <taxon>Glomeromycotina</taxon>
        <taxon>Glomeromycetes</taxon>
        <taxon>Glomerales</taxon>
        <taxon>Glomeraceae</taxon>
        <taxon>Rhizophagus</taxon>
    </lineage>
</organism>
<dbReference type="GO" id="GO:0031261">
    <property type="term" value="C:DNA replication preinitiation complex"/>
    <property type="evidence" value="ECO:0007669"/>
    <property type="project" value="UniProtKB-ARBA"/>
</dbReference>
<feature type="compositionally biased region" description="Polar residues" evidence="12">
    <location>
        <begin position="75"/>
        <end position="87"/>
    </location>
</feature>
<feature type="compositionally biased region" description="Low complexity" evidence="12">
    <location>
        <begin position="60"/>
        <end position="74"/>
    </location>
</feature>
<feature type="domain" description="MCM C-terminal AAA(+) ATPase" evidence="13">
    <location>
        <begin position="586"/>
        <end position="794"/>
    </location>
</feature>
<dbReference type="InterPro" id="IPR001208">
    <property type="entry name" value="MCM_dom"/>
</dbReference>
<evidence type="ECO:0000256" key="1">
    <source>
        <dbReference type="ARBA" id="ARBA00004123"/>
    </source>
</evidence>
<dbReference type="InterPro" id="IPR008047">
    <property type="entry name" value="MCM_4"/>
</dbReference>
<dbReference type="Pfam" id="PF00493">
    <property type="entry name" value="MCM"/>
    <property type="match status" value="1"/>
</dbReference>
<evidence type="ECO:0000256" key="8">
    <source>
        <dbReference type="ARBA" id="ARBA00022840"/>
    </source>
</evidence>
<dbReference type="PANTHER" id="PTHR11630">
    <property type="entry name" value="DNA REPLICATION LICENSING FACTOR MCM FAMILY MEMBER"/>
    <property type="match status" value="1"/>
</dbReference>
<dbReference type="GO" id="GO:0043596">
    <property type="term" value="C:nuclear replication fork"/>
    <property type="evidence" value="ECO:0007669"/>
    <property type="project" value="UniProtKB-ARBA"/>
</dbReference>
<dbReference type="EC" id="3.6.4.12" evidence="3"/>
<dbReference type="GO" id="GO:0097373">
    <property type="term" value="C:MCM core complex"/>
    <property type="evidence" value="ECO:0007669"/>
    <property type="project" value="UniProtKB-ARBA"/>
</dbReference>
<feature type="compositionally biased region" description="Polar residues" evidence="12">
    <location>
        <begin position="1"/>
        <end position="13"/>
    </location>
</feature>
<keyword evidence="5 11" id="KW-0547">Nucleotide-binding</keyword>
<dbReference type="AlphaFoldDB" id="A0A8H3QIM0"/>
<dbReference type="SUPFAM" id="SSF52540">
    <property type="entry name" value="P-loop containing nucleoside triphosphate hydrolases"/>
    <property type="match status" value="1"/>
</dbReference>
<evidence type="ECO:0000256" key="7">
    <source>
        <dbReference type="ARBA" id="ARBA00022806"/>
    </source>
</evidence>
<keyword evidence="8 11" id="KW-0067">ATP-binding</keyword>
<dbReference type="Gene3D" id="3.30.1640.10">
    <property type="entry name" value="mini-chromosome maintenance (MCM) complex, chain A, domain 1"/>
    <property type="match status" value="1"/>
</dbReference>
<evidence type="ECO:0000256" key="10">
    <source>
        <dbReference type="ARBA" id="ARBA00023242"/>
    </source>
</evidence>
<dbReference type="PRINTS" id="PR01660">
    <property type="entry name" value="MCMPROTEIN4"/>
</dbReference>
<dbReference type="OrthoDB" id="10251574at2759"/>
<evidence type="ECO:0000256" key="9">
    <source>
        <dbReference type="ARBA" id="ARBA00023125"/>
    </source>
</evidence>
<dbReference type="InterPro" id="IPR036388">
    <property type="entry name" value="WH-like_DNA-bd_sf"/>
</dbReference>
<evidence type="ECO:0000313" key="14">
    <source>
        <dbReference type="EMBL" id="GES78064.1"/>
    </source>
</evidence>
<feature type="region of interest" description="Disordered" evidence="12">
    <location>
        <begin position="1"/>
        <end position="87"/>
    </location>
</feature>
<dbReference type="GO" id="GO:0005524">
    <property type="term" value="F:ATP binding"/>
    <property type="evidence" value="ECO:0007669"/>
    <property type="project" value="UniProtKB-KW"/>
</dbReference>
<dbReference type="CDD" id="cd17755">
    <property type="entry name" value="MCM4"/>
    <property type="match status" value="1"/>
</dbReference>
<dbReference type="GO" id="GO:0042555">
    <property type="term" value="C:MCM complex"/>
    <property type="evidence" value="ECO:0007669"/>
    <property type="project" value="InterPro"/>
</dbReference>
<keyword evidence="4" id="KW-0235">DNA replication</keyword>
<dbReference type="PROSITE" id="PS00847">
    <property type="entry name" value="MCM_1"/>
    <property type="match status" value="1"/>
</dbReference>
<dbReference type="SUPFAM" id="SSF50249">
    <property type="entry name" value="Nucleic acid-binding proteins"/>
    <property type="match status" value="1"/>
</dbReference>
<feature type="region of interest" description="Disordered" evidence="12">
    <location>
        <begin position="102"/>
        <end position="221"/>
    </location>
</feature>
<dbReference type="PRINTS" id="PR01657">
    <property type="entry name" value="MCMFAMILY"/>
</dbReference>
<evidence type="ECO:0000256" key="6">
    <source>
        <dbReference type="ARBA" id="ARBA00022801"/>
    </source>
</evidence>
<evidence type="ECO:0000256" key="4">
    <source>
        <dbReference type="ARBA" id="ARBA00022705"/>
    </source>
</evidence>
<dbReference type="InterPro" id="IPR027417">
    <property type="entry name" value="P-loop_NTPase"/>
</dbReference>
<dbReference type="GO" id="GO:0017116">
    <property type="term" value="F:single-stranded DNA helicase activity"/>
    <property type="evidence" value="ECO:0007669"/>
    <property type="project" value="TreeGrafter"/>
</dbReference>
<dbReference type="Gene3D" id="3.40.50.300">
    <property type="entry name" value="P-loop containing nucleotide triphosphate hydrolases"/>
    <property type="match status" value="1"/>
</dbReference>
<evidence type="ECO:0000313" key="15">
    <source>
        <dbReference type="Proteomes" id="UP000615446"/>
    </source>
</evidence>
<dbReference type="InterPro" id="IPR041562">
    <property type="entry name" value="MCM_lid"/>
</dbReference>
<comment type="subcellular location">
    <subcellularLocation>
        <location evidence="1">Nucleus</location>
    </subcellularLocation>
</comment>
<dbReference type="GO" id="GO:1902975">
    <property type="term" value="P:mitotic DNA replication initiation"/>
    <property type="evidence" value="ECO:0007669"/>
    <property type="project" value="TreeGrafter"/>
</dbReference>
<keyword evidence="10" id="KW-0539">Nucleus</keyword>
<dbReference type="Pfam" id="PF17855">
    <property type="entry name" value="MCM_lid"/>
    <property type="match status" value="1"/>
</dbReference>
<dbReference type="GO" id="GO:0006271">
    <property type="term" value="P:DNA strand elongation involved in DNA replication"/>
    <property type="evidence" value="ECO:0007669"/>
    <property type="project" value="TreeGrafter"/>
</dbReference>
<feature type="compositionally biased region" description="Polar residues" evidence="12">
    <location>
        <begin position="156"/>
        <end position="187"/>
    </location>
</feature>
<comment type="similarity">
    <text evidence="2 11">Belongs to the MCM family.</text>
</comment>
<protein>
    <recommendedName>
        <fullName evidence="3">DNA helicase</fullName>
        <ecNumber evidence="3">3.6.4.12</ecNumber>
    </recommendedName>
</protein>
<dbReference type="Gene3D" id="2.40.50.140">
    <property type="entry name" value="Nucleic acid-binding proteins"/>
    <property type="match status" value="1"/>
</dbReference>